<name>A0A6A6Z8W5_9PEZI</name>
<dbReference type="EMBL" id="MU003692">
    <property type="protein sequence ID" value="KAF2817149.1"/>
    <property type="molecule type" value="Genomic_DNA"/>
</dbReference>
<reference evidence="3" key="2">
    <citation type="submission" date="2020-04" db="EMBL/GenBank/DDBJ databases">
        <authorList>
            <consortium name="NCBI Genome Project"/>
        </authorList>
    </citation>
    <scope>NUCLEOTIDE SEQUENCE</scope>
    <source>
        <strain evidence="3">CBS 304.34</strain>
    </source>
</reference>
<dbReference type="GeneID" id="54465600"/>
<protein>
    <submittedName>
        <fullName evidence="1 3">Uncharacterized protein</fullName>
    </submittedName>
</protein>
<gene>
    <name evidence="1 3" type="ORF">BDZ99DRAFT_513404</name>
</gene>
<dbReference type="Proteomes" id="UP000504636">
    <property type="component" value="Unplaced"/>
</dbReference>
<dbReference type="AlphaFoldDB" id="A0A6A6Z8W5"/>
<proteinExistence type="predicted"/>
<evidence type="ECO:0000313" key="1">
    <source>
        <dbReference type="EMBL" id="KAF2817149.1"/>
    </source>
</evidence>
<dbReference type="RefSeq" id="XP_033584113.1">
    <property type="nucleotide sequence ID" value="XM_033724707.1"/>
</dbReference>
<sequence length="144" mass="15872">MEHYDKLHEDSNARMTAMTAMTTTKTSSREHHILKPTASFNHHLNQPTSSSINFTSSSSSTLQTTQAVFSIPLPNLTTDFKMVATNNTSFETVRTSSVPSNKAGNNSAKKAFSSVAKHLKEHHQSVNNAFASYYGLQGQMHPQN</sequence>
<dbReference type="OrthoDB" id="3791583at2759"/>
<accession>A0A6A6Z8W5</accession>
<keyword evidence="2" id="KW-1185">Reference proteome</keyword>
<evidence type="ECO:0000313" key="2">
    <source>
        <dbReference type="Proteomes" id="UP000504636"/>
    </source>
</evidence>
<organism evidence="1">
    <name type="scientific">Mytilinidion resinicola</name>
    <dbReference type="NCBI Taxonomy" id="574789"/>
    <lineage>
        <taxon>Eukaryota</taxon>
        <taxon>Fungi</taxon>
        <taxon>Dikarya</taxon>
        <taxon>Ascomycota</taxon>
        <taxon>Pezizomycotina</taxon>
        <taxon>Dothideomycetes</taxon>
        <taxon>Pleosporomycetidae</taxon>
        <taxon>Mytilinidiales</taxon>
        <taxon>Mytilinidiaceae</taxon>
        <taxon>Mytilinidion</taxon>
    </lineage>
</organism>
<reference evidence="1 3" key="1">
    <citation type="journal article" date="2020" name="Stud. Mycol.">
        <title>101 Dothideomycetes genomes: a test case for predicting lifestyles and emergence of pathogens.</title>
        <authorList>
            <person name="Haridas S."/>
            <person name="Albert R."/>
            <person name="Binder M."/>
            <person name="Bloem J."/>
            <person name="Labutti K."/>
            <person name="Salamov A."/>
            <person name="Andreopoulos B."/>
            <person name="Baker S."/>
            <person name="Barry K."/>
            <person name="Bills G."/>
            <person name="Bluhm B."/>
            <person name="Cannon C."/>
            <person name="Castanera R."/>
            <person name="Culley D."/>
            <person name="Daum C."/>
            <person name="Ezra D."/>
            <person name="Gonzalez J."/>
            <person name="Henrissat B."/>
            <person name="Kuo A."/>
            <person name="Liang C."/>
            <person name="Lipzen A."/>
            <person name="Lutzoni F."/>
            <person name="Magnuson J."/>
            <person name="Mondo S."/>
            <person name="Nolan M."/>
            <person name="Ohm R."/>
            <person name="Pangilinan J."/>
            <person name="Park H.-J."/>
            <person name="Ramirez L."/>
            <person name="Alfaro M."/>
            <person name="Sun H."/>
            <person name="Tritt A."/>
            <person name="Yoshinaga Y."/>
            <person name="Zwiers L.-H."/>
            <person name="Turgeon B."/>
            <person name="Goodwin S."/>
            <person name="Spatafora J."/>
            <person name="Crous P."/>
            <person name="Grigoriev I."/>
        </authorList>
    </citation>
    <scope>NUCLEOTIDE SEQUENCE</scope>
    <source>
        <strain evidence="1 3">CBS 304.34</strain>
    </source>
</reference>
<evidence type="ECO:0000313" key="3">
    <source>
        <dbReference type="RefSeq" id="XP_033584113.1"/>
    </source>
</evidence>
<reference evidence="3" key="3">
    <citation type="submission" date="2025-04" db="UniProtKB">
        <authorList>
            <consortium name="RefSeq"/>
        </authorList>
    </citation>
    <scope>IDENTIFICATION</scope>
    <source>
        <strain evidence="3">CBS 304.34</strain>
    </source>
</reference>